<feature type="compositionally biased region" description="Low complexity" evidence="1">
    <location>
        <begin position="231"/>
        <end position="261"/>
    </location>
</feature>
<evidence type="ECO:0000313" key="4">
    <source>
        <dbReference type="Proteomes" id="UP001651158"/>
    </source>
</evidence>
<sequence length="475" mass="52940">MTTLKPLPGGKSKEQVYFDEILEVYGAEKIKPKGELTPYEALEALKKHLNDKKAAKAKVVAKVNALDFKKKGVHSTFKLKEVPYEAVKGFYQFSVKPNFVVIGVASKEIPKQYIILAAPKAEKLDRLFDVLQTSQLTPGHKLNKPVPPVNDSLIAVVGAESESPTLRSRSENRRSATSTPLPALQQQTLEPSTESSRSISYRTETTRSPSPQRQPSRTRTESRTSAISYTSKHSVASSLSSHHQRVPRSLSSSSSSLRSRPTPTPKGGYSSQRSASSRRSSSSTIPAACIQSSIATPPSILVSQDKPVEYNETKSQFIVYRPSKYKVSMNRPFEFGGLVNRKPNYYSSESSSDESDDANDRSTMKTSKHSERSPQKDDQKPKQKSDLKKSQYKEERLSSKIYYFLADREEFSSSDSDSDSIIEENHKVKRVSSKLQPRKAPSKRRNRSSSSSSSSPSISTDTNSRASSIYRVMRY</sequence>
<proteinExistence type="predicted"/>
<keyword evidence="4" id="KW-1185">Reference proteome</keyword>
<evidence type="ECO:0000259" key="2">
    <source>
        <dbReference type="Pfam" id="PF25356"/>
    </source>
</evidence>
<protein>
    <recommendedName>
        <fullName evidence="2">Trematode PH-like domain-containing protein</fullName>
    </recommendedName>
</protein>
<dbReference type="EMBL" id="JAKROA010000001">
    <property type="protein sequence ID" value="KAL5111894.1"/>
    <property type="molecule type" value="Genomic_DNA"/>
</dbReference>
<evidence type="ECO:0000313" key="3">
    <source>
        <dbReference type="EMBL" id="KAL5111894.1"/>
    </source>
</evidence>
<dbReference type="Pfam" id="PF25356">
    <property type="entry name" value="PH_trem"/>
    <property type="match status" value="1"/>
</dbReference>
<feature type="region of interest" description="Disordered" evidence="1">
    <location>
        <begin position="338"/>
        <end position="393"/>
    </location>
</feature>
<gene>
    <name evidence="3" type="ORF">TcWFU_004091</name>
</gene>
<accession>A0ABR4QR19</accession>
<feature type="compositionally biased region" description="Low complexity" evidence="1">
    <location>
        <begin position="270"/>
        <end position="283"/>
    </location>
</feature>
<evidence type="ECO:0000256" key="1">
    <source>
        <dbReference type="SAM" id="MobiDB-lite"/>
    </source>
</evidence>
<feature type="domain" description="Trematode PH-like" evidence="2">
    <location>
        <begin position="13"/>
        <end position="133"/>
    </location>
</feature>
<reference evidence="3 4" key="1">
    <citation type="journal article" date="2022" name="Front. Cell. Infect. Microbiol.">
        <title>The Genomes of Two Strains of Taenia crassiceps the Animal Model for the Study of Human Cysticercosis.</title>
        <authorList>
            <person name="Bobes R.J."/>
            <person name="Estrada K."/>
            <person name="Rios-Valencia D.G."/>
            <person name="Calderon-Gallegos A."/>
            <person name="de la Torre P."/>
            <person name="Carrero J.C."/>
            <person name="Sanchez-Flores A."/>
            <person name="Laclette J.P."/>
        </authorList>
    </citation>
    <scope>NUCLEOTIDE SEQUENCE [LARGE SCALE GENOMIC DNA]</scope>
    <source>
        <strain evidence="3">WFUcys</strain>
    </source>
</reference>
<feature type="compositionally biased region" description="Basic and acidic residues" evidence="1">
    <location>
        <begin position="358"/>
        <end position="393"/>
    </location>
</feature>
<feature type="compositionally biased region" description="Basic residues" evidence="1">
    <location>
        <begin position="427"/>
        <end position="447"/>
    </location>
</feature>
<comment type="caution">
    <text evidence="3">The sequence shown here is derived from an EMBL/GenBank/DDBJ whole genome shotgun (WGS) entry which is preliminary data.</text>
</comment>
<organism evidence="3 4">
    <name type="scientific">Taenia crassiceps</name>
    <dbReference type="NCBI Taxonomy" id="6207"/>
    <lineage>
        <taxon>Eukaryota</taxon>
        <taxon>Metazoa</taxon>
        <taxon>Spiralia</taxon>
        <taxon>Lophotrochozoa</taxon>
        <taxon>Platyhelminthes</taxon>
        <taxon>Cestoda</taxon>
        <taxon>Eucestoda</taxon>
        <taxon>Cyclophyllidea</taxon>
        <taxon>Taeniidae</taxon>
        <taxon>Taenia</taxon>
    </lineage>
</organism>
<dbReference type="InterPro" id="IPR057376">
    <property type="entry name" value="PH_trem"/>
</dbReference>
<name>A0ABR4QR19_9CEST</name>
<feature type="compositionally biased region" description="Low complexity" evidence="1">
    <location>
        <begin position="448"/>
        <end position="465"/>
    </location>
</feature>
<feature type="region of interest" description="Disordered" evidence="1">
    <location>
        <begin position="160"/>
        <end position="285"/>
    </location>
</feature>
<feature type="region of interest" description="Disordered" evidence="1">
    <location>
        <begin position="410"/>
        <end position="475"/>
    </location>
</feature>
<dbReference type="Proteomes" id="UP001651158">
    <property type="component" value="Unassembled WGS sequence"/>
</dbReference>
<feature type="compositionally biased region" description="Polar residues" evidence="1">
    <location>
        <begin position="175"/>
        <end position="230"/>
    </location>
</feature>